<evidence type="ECO:0000313" key="2">
    <source>
        <dbReference type="Proteomes" id="UP000270296"/>
    </source>
</evidence>
<reference evidence="1 2" key="2">
    <citation type="submission" date="2018-11" db="EMBL/GenBank/DDBJ databases">
        <authorList>
            <consortium name="Pathogen Informatics"/>
        </authorList>
    </citation>
    <scope>NUCLEOTIDE SEQUENCE [LARGE SCALE GENOMIC DNA]</scope>
</reference>
<reference evidence="3" key="1">
    <citation type="submission" date="2016-06" db="UniProtKB">
        <authorList>
            <consortium name="WormBaseParasite"/>
        </authorList>
    </citation>
    <scope>IDENTIFICATION</scope>
</reference>
<dbReference type="EMBL" id="UZAM01008881">
    <property type="protein sequence ID" value="VDP06801.1"/>
    <property type="molecule type" value="Genomic_DNA"/>
</dbReference>
<accession>A0A183INT2</accession>
<dbReference type="AlphaFoldDB" id="A0A183INT2"/>
<dbReference type="WBParaSite" id="SBAD_0000549501-mRNA-1">
    <property type="protein sequence ID" value="SBAD_0000549501-mRNA-1"/>
    <property type="gene ID" value="SBAD_0000549501"/>
</dbReference>
<organism evidence="3">
    <name type="scientific">Soboliphyme baturini</name>
    <dbReference type="NCBI Taxonomy" id="241478"/>
    <lineage>
        <taxon>Eukaryota</taxon>
        <taxon>Metazoa</taxon>
        <taxon>Ecdysozoa</taxon>
        <taxon>Nematoda</taxon>
        <taxon>Enoplea</taxon>
        <taxon>Dorylaimia</taxon>
        <taxon>Dioctophymatida</taxon>
        <taxon>Dioctophymatoidea</taxon>
        <taxon>Soboliphymatidae</taxon>
        <taxon>Soboliphyme</taxon>
    </lineage>
</organism>
<evidence type="ECO:0000313" key="3">
    <source>
        <dbReference type="WBParaSite" id="SBAD_0000549501-mRNA-1"/>
    </source>
</evidence>
<name>A0A183INT2_9BILA</name>
<evidence type="ECO:0000313" key="1">
    <source>
        <dbReference type="EMBL" id="VDP06801.1"/>
    </source>
</evidence>
<keyword evidence="2" id="KW-1185">Reference proteome</keyword>
<protein>
    <submittedName>
        <fullName evidence="3">Secreted protein</fullName>
    </submittedName>
</protein>
<dbReference type="Proteomes" id="UP000270296">
    <property type="component" value="Unassembled WGS sequence"/>
</dbReference>
<gene>
    <name evidence="1" type="ORF">SBAD_LOCUS5279</name>
</gene>
<proteinExistence type="predicted"/>
<sequence>MILHAFADAIEDSLLLPPPSPTPPTVCRHQHPAAEAHANDSTRNLSSVDAKTSRYDNQFFGSSVVLWFSKSQFTKGCTFLFSHLHSFTRYRRLFIHECCTCAMHNPLMPIFEVGHNIA</sequence>